<proteinExistence type="predicted"/>
<dbReference type="InterPro" id="IPR025377">
    <property type="entry name" value="DUF4367"/>
</dbReference>
<feature type="domain" description="DUF4367" evidence="1">
    <location>
        <begin position="70"/>
        <end position="152"/>
    </location>
</feature>
<name>A0ABN0Z9F1_9BACI</name>
<keyword evidence="3" id="KW-1185">Reference proteome</keyword>
<protein>
    <recommendedName>
        <fullName evidence="1">DUF4367 domain-containing protein</fullName>
    </recommendedName>
</protein>
<comment type="caution">
    <text evidence="2">The sequence shown here is derived from an EMBL/GenBank/DDBJ whole genome shotgun (WGS) entry which is preliminary data.</text>
</comment>
<reference evidence="2 3" key="1">
    <citation type="journal article" date="2019" name="Int. J. Syst. Evol. Microbiol.">
        <title>The Global Catalogue of Microorganisms (GCM) 10K type strain sequencing project: providing services to taxonomists for standard genome sequencing and annotation.</title>
        <authorList>
            <consortium name="The Broad Institute Genomics Platform"/>
            <consortium name="The Broad Institute Genome Sequencing Center for Infectious Disease"/>
            <person name="Wu L."/>
            <person name="Ma J."/>
        </authorList>
    </citation>
    <scope>NUCLEOTIDE SEQUENCE [LARGE SCALE GENOMIC DNA]</scope>
    <source>
        <strain evidence="2 3">JCM 12149</strain>
    </source>
</reference>
<evidence type="ECO:0000313" key="2">
    <source>
        <dbReference type="EMBL" id="GAA0438855.1"/>
    </source>
</evidence>
<evidence type="ECO:0000313" key="3">
    <source>
        <dbReference type="Proteomes" id="UP001501459"/>
    </source>
</evidence>
<dbReference type="EMBL" id="BAAADM010000038">
    <property type="protein sequence ID" value="GAA0438855.1"/>
    <property type="molecule type" value="Genomic_DNA"/>
</dbReference>
<evidence type="ECO:0000259" key="1">
    <source>
        <dbReference type="Pfam" id="PF14285"/>
    </source>
</evidence>
<dbReference type="RefSeq" id="WP_343752132.1">
    <property type="nucleotide sequence ID" value="NZ_BAAADM010000038.1"/>
</dbReference>
<dbReference type="Proteomes" id="UP001501459">
    <property type="component" value="Unassembled WGS sequence"/>
</dbReference>
<organism evidence="2 3">
    <name type="scientific">Lentibacillus halophilus</name>
    <dbReference type="NCBI Taxonomy" id="295065"/>
    <lineage>
        <taxon>Bacteria</taxon>
        <taxon>Bacillati</taxon>
        <taxon>Bacillota</taxon>
        <taxon>Bacilli</taxon>
        <taxon>Bacillales</taxon>
        <taxon>Bacillaceae</taxon>
        <taxon>Lentibacillus</taxon>
    </lineage>
</organism>
<gene>
    <name evidence="2" type="ORF">GCM10008983_14700</name>
</gene>
<accession>A0ABN0Z9F1</accession>
<sequence>MKKAIYIVMMFIFILVGCSDESGSKDLIEYNKEKVISSLSKLEFNPKIPHLLSFEPTETNVEVKELGRLETNYLTVTFVNDNQEEITFRAGTTENAIDFTEEKVNITDNLVGRYGKKDKIKILKWDEDNSYYDLLVDSDSTSKKEILKIAKSFYRIN</sequence>
<dbReference type="Pfam" id="PF14285">
    <property type="entry name" value="DUF4367"/>
    <property type="match status" value="1"/>
</dbReference>
<dbReference type="PROSITE" id="PS51257">
    <property type="entry name" value="PROKAR_LIPOPROTEIN"/>
    <property type="match status" value="1"/>
</dbReference>